<dbReference type="InterPro" id="IPR029058">
    <property type="entry name" value="AB_hydrolase_fold"/>
</dbReference>
<dbReference type="EMBL" id="JYIZ01000054">
    <property type="protein sequence ID" value="KJL38687.1"/>
    <property type="molecule type" value="Genomic_DNA"/>
</dbReference>
<dbReference type="PATRIC" id="fig|92835.4.peg.2515"/>
<dbReference type="GO" id="GO:0046555">
    <property type="term" value="F:acetylxylan esterase activity"/>
    <property type="evidence" value="ECO:0007669"/>
    <property type="project" value="UniProtKB-EC"/>
</dbReference>
<evidence type="ECO:0000313" key="2">
    <source>
        <dbReference type="Proteomes" id="UP000033956"/>
    </source>
</evidence>
<protein>
    <submittedName>
        <fullName evidence="1">Acetylxylan esterase</fullName>
        <ecNumber evidence="1">3.1.1.72</ecNumber>
    </submittedName>
</protein>
<dbReference type="SUPFAM" id="SSF53474">
    <property type="entry name" value="alpha/beta-Hydrolases"/>
    <property type="match status" value="1"/>
</dbReference>
<dbReference type="Gene3D" id="3.40.50.1820">
    <property type="entry name" value="alpha/beta hydrolase"/>
    <property type="match status" value="1"/>
</dbReference>
<gene>
    <name evidence="1" type="primary">axeA1</name>
    <name evidence="1" type="ORF">RS81_02482</name>
</gene>
<name>A0A0M2H4M0_9MICO</name>
<dbReference type="STRING" id="92835.RS81_02482"/>
<sequence length="188" mass="19604">MTTTRGTILVLPGGGYSRLADHEGEPIAHWLRGLGWDARVVRYPVGVRHPMPLDAVRAEVAAERAAGASVVGVIGFSAGGHLAGHAALAPSAPHERPDFAVLSYPVTSFVGAPHVRSRAVLVGDDPSVADVPVQHSYVLAQALAAARVPHELHVFPGDIHGVGLASGTAAAAWTGLCTDWLTRWDAEL</sequence>
<evidence type="ECO:0000313" key="1">
    <source>
        <dbReference type="EMBL" id="KJL38687.1"/>
    </source>
</evidence>
<dbReference type="EC" id="3.1.1.72" evidence="1"/>
<dbReference type="Proteomes" id="UP000033956">
    <property type="component" value="Unassembled WGS sequence"/>
</dbReference>
<keyword evidence="1" id="KW-0378">Hydrolase</keyword>
<keyword evidence="2" id="KW-1185">Reference proteome</keyword>
<organism evidence="1 2">
    <name type="scientific">Microbacterium terrae</name>
    <dbReference type="NCBI Taxonomy" id="69369"/>
    <lineage>
        <taxon>Bacteria</taxon>
        <taxon>Bacillati</taxon>
        <taxon>Actinomycetota</taxon>
        <taxon>Actinomycetes</taxon>
        <taxon>Micrococcales</taxon>
        <taxon>Microbacteriaceae</taxon>
        <taxon>Microbacterium</taxon>
    </lineage>
</organism>
<accession>A0A0M2H4M0</accession>
<comment type="caution">
    <text evidence="1">The sequence shown here is derived from an EMBL/GenBank/DDBJ whole genome shotgun (WGS) entry which is preliminary data.</text>
</comment>
<dbReference type="RefSeq" id="WP_045276384.1">
    <property type="nucleotide sequence ID" value="NZ_BAAAUP010000002.1"/>
</dbReference>
<proteinExistence type="predicted"/>
<reference evidence="1 2" key="1">
    <citation type="submission" date="2015-02" db="EMBL/GenBank/DDBJ databases">
        <title>Draft genome sequences of ten Microbacterium spp. with emphasis on heavy metal contaminated environments.</title>
        <authorList>
            <person name="Corretto E."/>
        </authorList>
    </citation>
    <scope>NUCLEOTIDE SEQUENCE [LARGE SCALE GENOMIC DNA]</scope>
    <source>
        <strain evidence="1 2">DSM 12510</strain>
    </source>
</reference>
<dbReference type="OrthoDB" id="9794725at2"/>
<dbReference type="AlphaFoldDB" id="A0A0M2H4M0"/>